<dbReference type="Proteomes" id="UP000887566">
    <property type="component" value="Unplaced"/>
</dbReference>
<sequence length="113" mass="11707">MTRLVGVPDCAVSVLLLPPPTMLLLGGPGNFESARALTYAARSTEIGGGSGPRVGPPMTDNHSHQCNCSGAQGSILTRRGYHGYRSFLRGVGSRPPASETTPFIDGVVDGVGR</sequence>
<dbReference type="WBParaSite" id="PSAMB.scaffold1378size32397.g12757.t1">
    <property type="protein sequence ID" value="PSAMB.scaffold1378size32397.g12757.t1"/>
    <property type="gene ID" value="PSAMB.scaffold1378size32397.g12757"/>
</dbReference>
<dbReference type="AlphaFoldDB" id="A0A914V1B2"/>
<protein>
    <submittedName>
        <fullName evidence="2">Uncharacterized protein</fullName>
    </submittedName>
</protein>
<reference evidence="2" key="1">
    <citation type="submission" date="2022-11" db="UniProtKB">
        <authorList>
            <consortium name="WormBaseParasite"/>
        </authorList>
    </citation>
    <scope>IDENTIFICATION</scope>
</reference>
<evidence type="ECO:0000313" key="2">
    <source>
        <dbReference type="WBParaSite" id="PSAMB.scaffold1378size32397.g12757.t1"/>
    </source>
</evidence>
<keyword evidence="1" id="KW-1185">Reference proteome</keyword>
<evidence type="ECO:0000313" key="1">
    <source>
        <dbReference type="Proteomes" id="UP000887566"/>
    </source>
</evidence>
<accession>A0A914V1B2</accession>
<name>A0A914V1B2_9BILA</name>
<organism evidence="1 2">
    <name type="scientific">Plectus sambesii</name>
    <dbReference type="NCBI Taxonomy" id="2011161"/>
    <lineage>
        <taxon>Eukaryota</taxon>
        <taxon>Metazoa</taxon>
        <taxon>Ecdysozoa</taxon>
        <taxon>Nematoda</taxon>
        <taxon>Chromadorea</taxon>
        <taxon>Plectida</taxon>
        <taxon>Plectina</taxon>
        <taxon>Plectoidea</taxon>
        <taxon>Plectidae</taxon>
        <taxon>Plectus</taxon>
    </lineage>
</organism>
<proteinExistence type="predicted"/>